<dbReference type="Gene3D" id="1.10.150.130">
    <property type="match status" value="1"/>
</dbReference>
<sequence length="557" mass="62020">MKGSTHRRCYCRDPKTGKPLGKKCPKLSSRKHGSYSIRQELPLREDGTRRSFSRAGYESLKAAQADLDHVRALLGLADAYDVEGLAQIAELLEKVADEKAPLPDIEATRKRLSHGLDLTSRLTVGEWLDMWLAGKKGRQSAISRDESNIRVHLKPRIGHLRLDRLRVTHLSEMFEAIAEANVEIAEGNAARRKAFEDLAQIPWKGRENRARRKAMKAAIEEMEPYRRIVGPATRQRVRSTLRAALNAAIAQQLITFNPAAHVELEAGKRPKALVWSEERILQWKRTGEKPSPVMVWTPEHTGLFLDHVADDRLYALFHLIAFRGLRRGEACGQKWTDTDLDAGLITVAKQLVVNGWEVYEDDPKTDAGARTIALDSDTVRALKRHRAQQDKDREQWGSAWVETGRVFTRENGELLHPANVTRRFIELYEEIGLPPIRLHDLRHGAATLAHAAGADLKDIQEMLGHSSITITADTYTSLLPEADRAIAEAAARLVPRARAASENIAPEAAPERDGAEDHGPESVPDGADPLGDIREINSPSAHAPLTQTAPDEESEAE</sequence>
<evidence type="ECO:0000256" key="3">
    <source>
        <dbReference type="SAM" id="MobiDB-lite"/>
    </source>
</evidence>
<evidence type="ECO:0000259" key="4">
    <source>
        <dbReference type="PROSITE" id="PS51898"/>
    </source>
</evidence>
<dbReference type="GO" id="GO:0006310">
    <property type="term" value="P:DNA recombination"/>
    <property type="evidence" value="ECO:0007669"/>
    <property type="project" value="UniProtKB-KW"/>
</dbReference>
<keyword evidence="6" id="KW-1185">Reference proteome</keyword>
<dbReference type="PROSITE" id="PS51898">
    <property type="entry name" value="TYR_RECOMBINASE"/>
    <property type="match status" value="1"/>
</dbReference>
<dbReference type="InterPro" id="IPR002104">
    <property type="entry name" value="Integrase_catalytic"/>
</dbReference>
<dbReference type="OrthoDB" id="9805859at2"/>
<dbReference type="PANTHER" id="PTHR30349">
    <property type="entry name" value="PHAGE INTEGRASE-RELATED"/>
    <property type="match status" value="1"/>
</dbReference>
<keyword evidence="2" id="KW-0233">DNA recombination</keyword>
<dbReference type="InterPro" id="IPR013762">
    <property type="entry name" value="Integrase-like_cat_sf"/>
</dbReference>
<reference evidence="6" key="1">
    <citation type="submission" date="2015-07" db="EMBL/GenBank/DDBJ databases">
        <title>Draft genome sequence of Streptomyces sp. CMAA 1322, a bacterium isolated from Caatinga biome, from dry forest semiarid of Brazil.</title>
        <authorList>
            <person name="Santos S.N."/>
            <person name="Gacesa R."/>
            <person name="Taketani R.G."/>
            <person name="Long P.F."/>
            <person name="Melo I.S."/>
        </authorList>
    </citation>
    <scope>NUCLEOTIDE SEQUENCE [LARGE SCALE GENOMIC DNA]</scope>
    <source>
        <strain evidence="6">CMAA 1322</strain>
    </source>
</reference>
<dbReference type="GO" id="GO:0003677">
    <property type="term" value="F:DNA binding"/>
    <property type="evidence" value="ECO:0007669"/>
    <property type="project" value="UniProtKB-KW"/>
</dbReference>
<organism evidence="5 6">
    <name type="scientific">Streptomyces caatingaensis</name>
    <dbReference type="NCBI Taxonomy" id="1678637"/>
    <lineage>
        <taxon>Bacteria</taxon>
        <taxon>Bacillati</taxon>
        <taxon>Actinomycetota</taxon>
        <taxon>Actinomycetes</taxon>
        <taxon>Kitasatosporales</taxon>
        <taxon>Streptomycetaceae</taxon>
        <taxon>Streptomyces</taxon>
    </lineage>
</organism>
<keyword evidence="1" id="KW-0238">DNA-binding</keyword>
<dbReference type="InterPro" id="IPR010998">
    <property type="entry name" value="Integrase_recombinase_N"/>
</dbReference>
<proteinExistence type="predicted"/>
<dbReference type="SUPFAM" id="SSF56349">
    <property type="entry name" value="DNA breaking-rejoining enzymes"/>
    <property type="match status" value="1"/>
</dbReference>
<dbReference type="InterPro" id="IPR050090">
    <property type="entry name" value="Tyrosine_recombinase_XerCD"/>
</dbReference>
<dbReference type="STRING" id="1678637.AC230_26590"/>
<feature type="region of interest" description="Disordered" evidence="3">
    <location>
        <begin position="497"/>
        <end position="557"/>
    </location>
</feature>
<comment type="caution">
    <text evidence="5">The sequence shown here is derived from an EMBL/GenBank/DDBJ whole genome shotgun (WGS) entry which is preliminary data.</text>
</comment>
<feature type="compositionally biased region" description="Polar residues" evidence="3">
    <location>
        <begin position="537"/>
        <end position="549"/>
    </location>
</feature>
<dbReference type="EMBL" id="LFXA01000017">
    <property type="protein sequence ID" value="KNB50239.1"/>
    <property type="molecule type" value="Genomic_DNA"/>
</dbReference>
<dbReference type="Pfam" id="PF00589">
    <property type="entry name" value="Phage_integrase"/>
    <property type="match status" value="1"/>
</dbReference>
<feature type="compositionally biased region" description="Basic and acidic residues" evidence="3">
    <location>
        <begin position="509"/>
        <end position="520"/>
    </location>
</feature>
<evidence type="ECO:0000313" key="5">
    <source>
        <dbReference type="EMBL" id="KNB50239.1"/>
    </source>
</evidence>
<dbReference type="Gene3D" id="1.10.443.10">
    <property type="entry name" value="Intergrase catalytic core"/>
    <property type="match status" value="1"/>
</dbReference>
<evidence type="ECO:0000256" key="1">
    <source>
        <dbReference type="ARBA" id="ARBA00023125"/>
    </source>
</evidence>
<dbReference type="Proteomes" id="UP000037288">
    <property type="component" value="Unassembled WGS sequence"/>
</dbReference>
<dbReference type="RefSeq" id="WP_049718776.1">
    <property type="nucleotide sequence ID" value="NZ_LFXA01000017.1"/>
</dbReference>
<evidence type="ECO:0000313" key="6">
    <source>
        <dbReference type="Proteomes" id="UP000037288"/>
    </source>
</evidence>
<evidence type="ECO:0000256" key="2">
    <source>
        <dbReference type="ARBA" id="ARBA00023172"/>
    </source>
</evidence>
<protein>
    <submittedName>
        <fullName evidence="5">Integrase</fullName>
    </submittedName>
</protein>
<dbReference type="GO" id="GO:0015074">
    <property type="term" value="P:DNA integration"/>
    <property type="evidence" value="ECO:0007669"/>
    <property type="project" value="InterPro"/>
</dbReference>
<accession>A0A0K9XA15</accession>
<dbReference type="CDD" id="cd01189">
    <property type="entry name" value="INT_ICEBs1_C_like"/>
    <property type="match status" value="1"/>
</dbReference>
<feature type="domain" description="Tyr recombinase" evidence="4">
    <location>
        <begin position="291"/>
        <end position="488"/>
    </location>
</feature>
<gene>
    <name evidence="5" type="ORF">AC230_26590</name>
</gene>
<dbReference type="PANTHER" id="PTHR30349:SF91">
    <property type="entry name" value="INTA PROTEIN"/>
    <property type="match status" value="1"/>
</dbReference>
<name>A0A0K9XA15_9ACTN</name>
<dbReference type="AlphaFoldDB" id="A0A0K9XA15"/>
<dbReference type="PATRIC" id="fig|1678637.3.peg.5681"/>
<dbReference type="InterPro" id="IPR011010">
    <property type="entry name" value="DNA_brk_join_enz"/>
</dbReference>